<evidence type="ECO:0000256" key="1">
    <source>
        <dbReference type="ARBA" id="ARBA00007261"/>
    </source>
</evidence>
<dbReference type="Pfam" id="PF05193">
    <property type="entry name" value="Peptidase_M16_C"/>
    <property type="match status" value="1"/>
</dbReference>
<protein>
    <submittedName>
        <fullName evidence="5">Zn-dependent peptidase</fullName>
    </submittedName>
</protein>
<reference evidence="5 6" key="1">
    <citation type="submission" date="2023-07" db="EMBL/GenBank/DDBJ databases">
        <title>Sequencing the genomes of 1000 actinobacteria strains.</title>
        <authorList>
            <person name="Klenk H.-P."/>
        </authorList>
    </citation>
    <scope>NUCLEOTIDE SEQUENCE [LARGE SCALE GENOMIC DNA]</scope>
    <source>
        <strain evidence="5 6">DSM 17163</strain>
    </source>
</reference>
<comment type="caution">
    <text evidence="5">The sequence shown here is derived from an EMBL/GenBank/DDBJ whole genome shotgun (WGS) entry which is preliminary data.</text>
</comment>
<evidence type="ECO:0000256" key="2">
    <source>
        <dbReference type="RuleBase" id="RU004447"/>
    </source>
</evidence>
<dbReference type="InterPro" id="IPR011249">
    <property type="entry name" value="Metalloenz_LuxS/M16"/>
</dbReference>
<proteinExistence type="inferred from homology"/>
<dbReference type="Pfam" id="PF00675">
    <property type="entry name" value="Peptidase_M16"/>
    <property type="match status" value="1"/>
</dbReference>
<organism evidence="5 6">
    <name type="scientific">Trueperella bonasi</name>
    <dbReference type="NCBI Taxonomy" id="312286"/>
    <lineage>
        <taxon>Bacteria</taxon>
        <taxon>Bacillati</taxon>
        <taxon>Actinomycetota</taxon>
        <taxon>Actinomycetes</taxon>
        <taxon>Actinomycetales</taxon>
        <taxon>Actinomycetaceae</taxon>
        <taxon>Trueperella</taxon>
    </lineage>
</organism>
<evidence type="ECO:0000259" key="3">
    <source>
        <dbReference type="Pfam" id="PF00675"/>
    </source>
</evidence>
<feature type="domain" description="Peptidase M16 N-terminal" evidence="3">
    <location>
        <begin position="32"/>
        <end position="179"/>
    </location>
</feature>
<dbReference type="PANTHER" id="PTHR11851:SF49">
    <property type="entry name" value="MITOCHONDRIAL-PROCESSING PEPTIDASE SUBUNIT ALPHA"/>
    <property type="match status" value="1"/>
</dbReference>
<accession>A0ABT9NHV2</accession>
<dbReference type="PROSITE" id="PS00143">
    <property type="entry name" value="INSULINASE"/>
    <property type="match status" value="1"/>
</dbReference>
<gene>
    <name evidence="5" type="ORF">J2S70_001557</name>
</gene>
<evidence type="ECO:0000313" key="5">
    <source>
        <dbReference type="EMBL" id="MDP9806975.1"/>
    </source>
</evidence>
<dbReference type="EMBL" id="JAUSQX010000001">
    <property type="protein sequence ID" value="MDP9806975.1"/>
    <property type="molecule type" value="Genomic_DNA"/>
</dbReference>
<sequence length="433" mass="47109">MAIELALHHPGTIEFDDSGILTERTVLPCGIRVITQFVPGQKSVALGLGVGVGSRDEEVGAEGSTHFLEHLMFKGTDTRSAADISALGDYLGGTLNAATSRKYTIYYGRVFESDVPQLLDLLVDMIVRSTLRREDMELERQVILEELAASDDDVTSVAESEIQLLVMGDHPNARPIGGTRHTVSALDHEHLLDHYRANYHPGELVVSAAGAINHAELCAMVSALLEAAGWELSARVPVPRRLVADIRYTDGQSAFIERQGRQSAVVVGMPGLTLKDERESTLIALELILGGGQSSRLFNEVREERGLAYTTYAWSSSHNEGGIVGMSAQCAPEATDEVARIMSECIDDIASEGVRAEEVETAFRRRRTQLIFASENNSFRRGRLAYAELVRGSLRSVDELVAEAREVTAENIQQLAQEIASGPRSQITVGPAN</sequence>
<feature type="domain" description="Peptidase M16 C-terminal" evidence="4">
    <location>
        <begin position="186"/>
        <end position="362"/>
    </location>
</feature>
<dbReference type="Proteomes" id="UP001243212">
    <property type="component" value="Unassembled WGS sequence"/>
</dbReference>
<keyword evidence="6" id="KW-1185">Reference proteome</keyword>
<dbReference type="RefSeq" id="WP_307683155.1">
    <property type="nucleotide sequence ID" value="NZ_JAUSQX010000001.1"/>
</dbReference>
<dbReference type="InterPro" id="IPR007863">
    <property type="entry name" value="Peptidase_M16_C"/>
</dbReference>
<dbReference type="InterPro" id="IPR050361">
    <property type="entry name" value="MPP/UQCRC_Complex"/>
</dbReference>
<dbReference type="InterPro" id="IPR011765">
    <property type="entry name" value="Pept_M16_N"/>
</dbReference>
<dbReference type="InterPro" id="IPR001431">
    <property type="entry name" value="Pept_M16_Zn_BS"/>
</dbReference>
<name>A0ABT9NHV2_9ACTO</name>
<evidence type="ECO:0000259" key="4">
    <source>
        <dbReference type="Pfam" id="PF05193"/>
    </source>
</evidence>
<evidence type="ECO:0000313" key="6">
    <source>
        <dbReference type="Proteomes" id="UP001243212"/>
    </source>
</evidence>
<dbReference type="Gene3D" id="3.30.830.10">
    <property type="entry name" value="Metalloenzyme, LuxS/M16 peptidase-like"/>
    <property type="match status" value="2"/>
</dbReference>
<comment type="similarity">
    <text evidence="1 2">Belongs to the peptidase M16 family.</text>
</comment>
<dbReference type="PANTHER" id="PTHR11851">
    <property type="entry name" value="METALLOPROTEASE"/>
    <property type="match status" value="1"/>
</dbReference>
<dbReference type="SUPFAM" id="SSF63411">
    <property type="entry name" value="LuxS/MPP-like metallohydrolase"/>
    <property type="match status" value="2"/>
</dbReference>